<name>A0A3D9IWH1_9BACL</name>
<feature type="signal peptide" evidence="1">
    <location>
        <begin position="1"/>
        <end position="23"/>
    </location>
</feature>
<gene>
    <name evidence="2" type="ORF">DFP95_101345</name>
</gene>
<evidence type="ECO:0008006" key="4">
    <source>
        <dbReference type="Google" id="ProtNLM"/>
    </source>
</evidence>
<organism evidence="2 3">
    <name type="scientific">Cohnella lupini</name>
    <dbReference type="NCBI Taxonomy" id="1294267"/>
    <lineage>
        <taxon>Bacteria</taxon>
        <taxon>Bacillati</taxon>
        <taxon>Bacillota</taxon>
        <taxon>Bacilli</taxon>
        <taxon>Bacillales</taxon>
        <taxon>Paenibacillaceae</taxon>
        <taxon>Cohnella</taxon>
    </lineage>
</organism>
<keyword evidence="1" id="KW-0732">Signal</keyword>
<keyword evidence="3" id="KW-1185">Reference proteome</keyword>
<comment type="caution">
    <text evidence="2">The sequence shown here is derived from an EMBL/GenBank/DDBJ whole genome shotgun (WGS) entry which is preliminary data.</text>
</comment>
<dbReference type="EMBL" id="QRDY01000001">
    <property type="protein sequence ID" value="RED65849.1"/>
    <property type="molecule type" value="Genomic_DNA"/>
</dbReference>
<dbReference type="Proteomes" id="UP000256869">
    <property type="component" value="Unassembled WGS sequence"/>
</dbReference>
<evidence type="ECO:0000313" key="3">
    <source>
        <dbReference type="Proteomes" id="UP000256869"/>
    </source>
</evidence>
<protein>
    <recommendedName>
        <fullName evidence="4">Copper amine oxidase-like protein</fullName>
    </recommendedName>
</protein>
<evidence type="ECO:0000256" key="1">
    <source>
        <dbReference type="SAM" id="SignalP"/>
    </source>
</evidence>
<proteinExistence type="predicted"/>
<evidence type="ECO:0000313" key="2">
    <source>
        <dbReference type="EMBL" id="RED65849.1"/>
    </source>
</evidence>
<dbReference type="RefSeq" id="WP_115990822.1">
    <property type="nucleotide sequence ID" value="NZ_QRDY01000001.1"/>
</dbReference>
<accession>A0A3D9IWH1</accession>
<sequence length="192" mass="21412">MKVRKLALLTLALTLICGGVAYADTVSQKLRVLVVNKKSESYNGIIVDNKVYVPVDLITDKLQGIVITDETDNKVTIYKPNVHMVTSKNKGIFGDVEKGAKVDFFTHIQVDSLKVDINALKLTIVDPYGEETLIESRKAGDSDFPERENIWMSTKEFSYTFSSTGTYTLRFYVKPVGQSSFQVISEKSIASK</sequence>
<dbReference type="OrthoDB" id="2677881at2"/>
<dbReference type="AlphaFoldDB" id="A0A3D9IWH1"/>
<feature type="chain" id="PRO_5017540246" description="Copper amine oxidase-like protein" evidence="1">
    <location>
        <begin position="24"/>
        <end position="192"/>
    </location>
</feature>
<reference evidence="2 3" key="1">
    <citation type="submission" date="2018-07" db="EMBL/GenBank/DDBJ databases">
        <title>Genomic Encyclopedia of Type Strains, Phase III (KMG-III): the genomes of soil and plant-associated and newly described type strains.</title>
        <authorList>
            <person name="Whitman W."/>
        </authorList>
    </citation>
    <scope>NUCLEOTIDE SEQUENCE [LARGE SCALE GENOMIC DNA]</scope>
    <source>
        <strain evidence="2 3">CECT 8236</strain>
    </source>
</reference>